<evidence type="ECO:0000313" key="1">
    <source>
        <dbReference type="EMBL" id="KAJ1206614.1"/>
    </source>
</evidence>
<dbReference type="AlphaFoldDB" id="A0AAV7VY71"/>
<accession>A0AAV7VY71</accession>
<dbReference type="Proteomes" id="UP001066276">
    <property type="component" value="Chromosome 1_2"/>
</dbReference>
<comment type="caution">
    <text evidence="1">The sequence shown here is derived from an EMBL/GenBank/DDBJ whole genome shotgun (WGS) entry which is preliminary data.</text>
</comment>
<evidence type="ECO:0000313" key="2">
    <source>
        <dbReference type="Proteomes" id="UP001066276"/>
    </source>
</evidence>
<reference evidence="1" key="1">
    <citation type="journal article" date="2022" name="bioRxiv">
        <title>Sequencing and chromosome-scale assembly of the giantPleurodeles waltlgenome.</title>
        <authorList>
            <person name="Brown T."/>
            <person name="Elewa A."/>
            <person name="Iarovenko S."/>
            <person name="Subramanian E."/>
            <person name="Araus A.J."/>
            <person name="Petzold A."/>
            <person name="Susuki M."/>
            <person name="Suzuki K.-i.T."/>
            <person name="Hayashi T."/>
            <person name="Toyoda A."/>
            <person name="Oliveira C."/>
            <person name="Osipova E."/>
            <person name="Leigh N.D."/>
            <person name="Simon A."/>
            <person name="Yun M.H."/>
        </authorList>
    </citation>
    <scope>NUCLEOTIDE SEQUENCE</scope>
    <source>
        <strain evidence="1">20211129_DDA</strain>
        <tissue evidence="1">Liver</tissue>
    </source>
</reference>
<gene>
    <name evidence="1" type="ORF">NDU88_002017</name>
</gene>
<name>A0AAV7VY71_PLEWA</name>
<proteinExistence type="predicted"/>
<dbReference type="EMBL" id="JANPWB010000002">
    <property type="protein sequence ID" value="KAJ1206614.1"/>
    <property type="molecule type" value="Genomic_DNA"/>
</dbReference>
<keyword evidence="2" id="KW-1185">Reference proteome</keyword>
<protein>
    <submittedName>
        <fullName evidence="1">Uncharacterized protein</fullName>
    </submittedName>
</protein>
<organism evidence="1 2">
    <name type="scientific">Pleurodeles waltl</name>
    <name type="common">Iberian ribbed newt</name>
    <dbReference type="NCBI Taxonomy" id="8319"/>
    <lineage>
        <taxon>Eukaryota</taxon>
        <taxon>Metazoa</taxon>
        <taxon>Chordata</taxon>
        <taxon>Craniata</taxon>
        <taxon>Vertebrata</taxon>
        <taxon>Euteleostomi</taxon>
        <taxon>Amphibia</taxon>
        <taxon>Batrachia</taxon>
        <taxon>Caudata</taxon>
        <taxon>Salamandroidea</taxon>
        <taxon>Salamandridae</taxon>
        <taxon>Pleurodelinae</taxon>
        <taxon>Pleurodeles</taxon>
    </lineage>
</organism>
<sequence length="154" mass="16776">MSNTNCPEIPAGCGGLQAVQLPQGGHQGITNTKNLLHAKVWFPVMDHGGTPASGVKQQALLYTLHQSSLRKDLIGPGRWDLVYYLLFMEECDQRRRCMCGLNGCALRAPGIGNKCVWGVAVSQLRPVFKPLRCPHRYCTVAPTPGAIRGYSDLG</sequence>